<keyword evidence="7 11" id="KW-0175">Coiled coil</keyword>
<feature type="coiled-coil region" evidence="11">
    <location>
        <begin position="44"/>
        <end position="120"/>
    </location>
</feature>
<dbReference type="GO" id="GO:0005634">
    <property type="term" value="C:nucleus"/>
    <property type="evidence" value="ECO:0007669"/>
    <property type="project" value="UniProtKB-SubCell"/>
</dbReference>
<sequence length="212" mass="24618">MELSVKNFRDRWENLALTLMTNCVKFSQNVSNAREEEQRKLKYNEDLVKRIAETEAQIALIAAEEAKVQEEKKKIIQKNAELKSKLKQETVKADDLQSVADRERARIEEEEQLSKNIQDKENVLLKPYHDILGVTFQHSREPEVSLRFLFQMPNGKKTVVKLTKNGLKIVKCVPMLKDLDKLEAHLAKTNDFPGFVVQLRTMFINEFTCLTN</sequence>
<keyword evidence="8 10" id="KW-0131">Cell cycle</keyword>
<dbReference type="PANTHER" id="PTHR14281:SF0">
    <property type="entry name" value="KINETOCHORE PROTEIN SPC25"/>
    <property type="match status" value="1"/>
</dbReference>
<evidence type="ECO:0000313" key="14">
    <source>
        <dbReference type="Proteomes" id="UP000789390"/>
    </source>
</evidence>
<dbReference type="GO" id="GO:0051301">
    <property type="term" value="P:cell division"/>
    <property type="evidence" value="ECO:0007669"/>
    <property type="project" value="UniProtKB-UniRule"/>
</dbReference>
<keyword evidence="6 10" id="KW-0498">Mitosis</keyword>
<evidence type="ECO:0000256" key="2">
    <source>
        <dbReference type="ARBA" id="ARBA00006379"/>
    </source>
</evidence>
<dbReference type="AlphaFoldDB" id="A0A8J2WC17"/>
<comment type="similarity">
    <text evidence="2 10">Belongs to the SPC25 family.</text>
</comment>
<keyword evidence="10" id="KW-0539">Nucleus</keyword>
<feature type="domain" description="Chromosome segregation protein Spc25 C-terminal" evidence="12">
    <location>
        <begin position="160"/>
        <end position="203"/>
    </location>
</feature>
<evidence type="ECO:0000256" key="1">
    <source>
        <dbReference type="ARBA" id="ARBA00004584"/>
    </source>
</evidence>
<accession>A0A8J2WC17</accession>
<dbReference type="InterPro" id="IPR013255">
    <property type="entry name" value="Spc25_C"/>
</dbReference>
<dbReference type="GO" id="GO:0007059">
    <property type="term" value="P:chromosome segregation"/>
    <property type="evidence" value="ECO:0007669"/>
    <property type="project" value="InterPro"/>
</dbReference>
<evidence type="ECO:0000259" key="12">
    <source>
        <dbReference type="Pfam" id="PF08234"/>
    </source>
</evidence>
<dbReference type="CDD" id="cd23784">
    <property type="entry name" value="RWD_Spc25"/>
    <property type="match status" value="1"/>
</dbReference>
<gene>
    <name evidence="13" type="ORF">DGAL_LOCUS15929</name>
</gene>
<evidence type="ECO:0000256" key="11">
    <source>
        <dbReference type="SAM" id="Coils"/>
    </source>
</evidence>
<evidence type="ECO:0000256" key="10">
    <source>
        <dbReference type="RuleBase" id="RU367150"/>
    </source>
</evidence>
<evidence type="ECO:0000256" key="7">
    <source>
        <dbReference type="ARBA" id="ARBA00023054"/>
    </source>
</evidence>
<dbReference type="Proteomes" id="UP000789390">
    <property type="component" value="Unassembled WGS sequence"/>
</dbReference>
<dbReference type="Pfam" id="PF08234">
    <property type="entry name" value="Spindle_Spc25"/>
    <property type="match status" value="1"/>
</dbReference>
<keyword evidence="14" id="KW-1185">Reference proteome</keyword>
<evidence type="ECO:0000256" key="9">
    <source>
        <dbReference type="ARBA" id="ARBA00023328"/>
    </source>
</evidence>
<keyword evidence="10" id="KW-0995">Kinetochore</keyword>
<comment type="subcellular location">
    <subcellularLocation>
        <location evidence="1">Chromosome</location>
        <location evidence="1">Centromere</location>
    </subcellularLocation>
    <subcellularLocation>
        <location evidence="10">Nucleus</location>
    </subcellularLocation>
    <subcellularLocation>
        <location evidence="10">Chromosome</location>
        <location evidence="10">Centromere</location>
        <location evidence="10">Kinetochore</location>
    </subcellularLocation>
</comment>
<evidence type="ECO:0000256" key="4">
    <source>
        <dbReference type="ARBA" id="ARBA00022454"/>
    </source>
</evidence>
<evidence type="ECO:0000313" key="13">
    <source>
        <dbReference type="EMBL" id="CAH0112217.1"/>
    </source>
</evidence>
<evidence type="ECO:0000256" key="6">
    <source>
        <dbReference type="ARBA" id="ARBA00022776"/>
    </source>
</evidence>
<dbReference type="EMBL" id="CAKKLH010000324">
    <property type="protein sequence ID" value="CAH0112217.1"/>
    <property type="molecule type" value="Genomic_DNA"/>
</dbReference>
<name>A0A8J2WC17_9CRUS</name>
<reference evidence="13" key="1">
    <citation type="submission" date="2021-11" db="EMBL/GenBank/DDBJ databases">
        <authorList>
            <person name="Schell T."/>
        </authorList>
    </citation>
    <scope>NUCLEOTIDE SEQUENCE</scope>
    <source>
        <strain evidence="13">M5</strain>
    </source>
</reference>
<keyword evidence="9 10" id="KW-0137">Centromere</keyword>
<keyword evidence="5 10" id="KW-0132">Cell division</keyword>
<dbReference type="OrthoDB" id="6353017at2759"/>
<organism evidence="13 14">
    <name type="scientific">Daphnia galeata</name>
    <dbReference type="NCBI Taxonomy" id="27404"/>
    <lineage>
        <taxon>Eukaryota</taxon>
        <taxon>Metazoa</taxon>
        <taxon>Ecdysozoa</taxon>
        <taxon>Arthropoda</taxon>
        <taxon>Crustacea</taxon>
        <taxon>Branchiopoda</taxon>
        <taxon>Diplostraca</taxon>
        <taxon>Cladocera</taxon>
        <taxon>Anomopoda</taxon>
        <taxon>Daphniidae</taxon>
        <taxon>Daphnia</taxon>
    </lineage>
</organism>
<dbReference type="Gene3D" id="3.30.457.50">
    <property type="entry name" value="Chromosome segregation protein Spc25"/>
    <property type="match status" value="1"/>
</dbReference>
<dbReference type="PANTHER" id="PTHR14281">
    <property type="entry name" value="KINETOCHORE PROTEIN SPC25-RELATED"/>
    <property type="match status" value="1"/>
</dbReference>
<evidence type="ECO:0000256" key="3">
    <source>
        <dbReference type="ARBA" id="ARBA00013692"/>
    </source>
</evidence>
<proteinExistence type="inferred from homology"/>
<evidence type="ECO:0000256" key="5">
    <source>
        <dbReference type="ARBA" id="ARBA00022618"/>
    </source>
</evidence>
<evidence type="ECO:0000256" key="8">
    <source>
        <dbReference type="ARBA" id="ARBA00023306"/>
    </source>
</evidence>
<protein>
    <recommendedName>
        <fullName evidence="3 10">Kinetochore protein SPC25</fullName>
    </recommendedName>
</protein>
<keyword evidence="4 10" id="KW-0158">Chromosome</keyword>
<dbReference type="GO" id="GO:0031262">
    <property type="term" value="C:Ndc80 complex"/>
    <property type="evidence" value="ECO:0007669"/>
    <property type="project" value="InterPro"/>
</dbReference>
<comment type="function">
    <text evidence="10">Acts as a component of the essential kinetochore-associated NDC80 complex, which is required for chromosome segregation and spindle checkpoint activity.</text>
</comment>
<dbReference type="InterPro" id="IPR045143">
    <property type="entry name" value="Spc25"/>
</dbReference>
<comment type="caution">
    <text evidence="13">The sequence shown here is derived from an EMBL/GenBank/DDBJ whole genome shotgun (WGS) entry which is preliminary data.</text>
</comment>
<comment type="subunit">
    <text evidence="10">Component of the NDC80 complex.</text>
</comment>